<organism evidence="1">
    <name type="scientific">Tanacetum cinerariifolium</name>
    <name type="common">Dalmatian daisy</name>
    <name type="synonym">Chrysanthemum cinerariifolium</name>
    <dbReference type="NCBI Taxonomy" id="118510"/>
    <lineage>
        <taxon>Eukaryota</taxon>
        <taxon>Viridiplantae</taxon>
        <taxon>Streptophyta</taxon>
        <taxon>Embryophyta</taxon>
        <taxon>Tracheophyta</taxon>
        <taxon>Spermatophyta</taxon>
        <taxon>Magnoliopsida</taxon>
        <taxon>eudicotyledons</taxon>
        <taxon>Gunneridae</taxon>
        <taxon>Pentapetalae</taxon>
        <taxon>asterids</taxon>
        <taxon>campanulids</taxon>
        <taxon>Asterales</taxon>
        <taxon>Asteraceae</taxon>
        <taxon>Asteroideae</taxon>
        <taxon>Anthemideae</taxon>
        <taxon>Anthemidinae</taxon>
        <taxon>Tanacetum</taxon>
    </lineage>
</organism>
<evidence type="ECO:0000313" key="1">
    <source>
        <dbReference type="EMBL" id="GEW21437.1"/>
    </source>
</evidence>
<sequence>MSSRLVSITLSSPFLPLSFTPLIYQDQAMRTVYGNSNYDNQADLISFQFFNGLCIRLIWCVDKLERRPVLQVFRWYKDMKFRKISPFVREKLLEMYLWMLAVFVKSHYSKEFEVPYIAIYSKEECQSMFKDQEQGDMENLYDFNQNPTLRWHKVNTNHFSLIMLLV</sequence>
<comment type="caution">
    <text evidence="1">The sequence shown here is derived from an EMBL/GenBank/DDBJ whole genome shotgun (WGS) entry which is preliminary data.</text>
</comment>
<keyword evidence="1" id="KW-0251">Elongation factor</keyword>
<protein>
    <submittedName>
        <fullName evidence="1">Transcription elongation factor SPT6-like isoform X1</fullName>
    </submittedName>
</protein>
<keyword evidence="1" id="KW-0648">Protein biosynthesis</keyword>
<reference evidence="1" key="1">
    <citation type="journal article" date="2019" name="Sci. Rep.">
        <title>Draft genome of Tanacetum cinerariifolium, the natural source of mosquito coil.</title>
        <authorList>
            <person name="Yamashiro T."/>
            <person name="Shiraishi A."/>
            <person name="Satake H."/>
            <person name="Nakayama K."/>
        </authorList>
    </citation>
    <scope>NUCLEOTIDE SEQUENCE</scope>
</reference>
<dbReference type="GO" id="GO:0003746">
    <property type="term" value="F:translation elongation factor activity"/>
    <property type="evidence" value="ECO:0007669"/>
    <property type="project" value="UniProtKB-KW"/>
</dbReference>
<proteinExistence type="predicted"/>
<gene>
    <name evidence="1" type="ORF">Tci_193413</name>
</gene>
<dbReference type="Gene3D" id="1.10.600.10">
    <property type="entry name" value="Farnesyl Diphosphate Synthase"/>
    <property type="match status" value="1"/>
</dbReference>
<dbReference type="EMBL" id="BKCJ010049430">
    <property type="protein sequence ID" value="GEW21437.1"/>
    <property type="molecule type" value="Genomic_DNA"/>
</dbReference>
<dbReference type="AlphaFoldDB" id="A0A699GSB1"/>
<dbReference type="InterPro" id="IPR008949">
    <property type="entry name" value="Isoprenoid_synthase_dom_sf"/>
</dbReference>
<accession>A0A699GSB1</accession>
<name>A0A699GSB1_TANCI</name>